<dbReference type="Gene3D" id="3.90.70.80">
    <property type="match status" value="1"/>
</dbReference>
<feature type="domain" description="OTU" evidence="2">
    <location>
        <begin position="65"/>
        <end position="192"/>
    </location>
</feature>
<feature type="compositionally biased region" description="Basic and acidic residues" evidence="1">
    <location>
        <begin position="277"/>
        <end position="291"/>
    </location>
</feature>
<dbReference type="PANTHER" id="PTHR12419:SF7">
    <property type="entry name" value="OTU DOMAIN-CONTAINING PROTEIN 3"/>
    <property type="match status" value="1"/>
</dbReference>
<evidence type="ECO:0000259" key="2">
    <source>
        <dbReference type="PROSITE" id="PS50802"/>
    </source>
</evidence>
<dbReference type="EMBL" id="SWFS01000350">
    <property type="protein sequence ID" value="KAA8909055.1"/>
    <property type="molecule type" value="Genomic_DNA"/>
</dbReference>
<gene>
    <name evidence="3" type="ORF">TRICI_004644</name>
</gene>
<proteinExistence type="predicted"/>
<dbReference type="PROSITE" id="PS50802">
    <property type="entry name" value="OTU"/>
    <property type="match status" value="1"/>
</dbReference>
<comment type="caution">
    <text evidence="3">The sequence shown here is derived from an EMBL/GenBank/DDBJ whole genome shotgun (WGS) entry which is preliminary data.</text>
</comment>
<protein>
    <recommendedName>
        <fullName evidence="2">OTU domain-containing protein</fullName>
    </recommendedName>
</protein>
<evidence type="ECO:0000313" key="4">
    <source>
        <dbReference type="Proteomes" id="UP000761534"/>
    </source>
</evidence>
<dbReference type="OrthoDB" id="4095972at2759"/>
<dbReference type="CDD" id="cd22756">
    <property type="entry name" value="OTU_OTUD3-like"/>
    <property type="match status" value="1"/>
</dbReference>
<keyword evidence="4" id="KW-1185">Reference proteome</keyword>
<feature type="compositionally biased region" description="Basic and acidic residues" evidence="1">
    <location>
        <begin position="298"/>
        <end position="313"/>
    </location>
</feature>
<dbReference type="Proteomes" id="UP000761534">
    <property type="component" value="Unassembled WGS sequence"/>
</dbReference>
<dbReference type="InterPro" id="IPR050704">
    <property type="entry name" value="Peptidase_C85-like"/>
</dbReference>
<name>A0A642V6N7_9ASCO</name>
<dbReference type="GO" id="GO:0004843">
    <property type="term" value="F:cysteine-type deubiquitinase activity"/>
    <property type="evidence" value="ECO:0007669"/>
    <property type="project" value="TreeGrafter"/>
</dbReference>
<dbReference type="AlphaFoldDB" id="A0A642V6N7"/>
<organism evidence="3 4">
    <name type="scientific">Trichomonascus ciferrii</name>
    <dbReference type="NCBI Taxonomy" id="44093"/>
    <lineage>
        <taxon>Eukaryota</taxon>
        <taxon>Fungi</taxon>
        <taxon>Dikarya</taxon>
        <taxon>Ascomycota</taxon>
        <taxon>Saccharomycotina</taxon>
        <taxon>Dipodascomycetes</taxon>
        <taxon>Dipodascales</taxon>
        <taxon>Trichomonascaceae</taxon>
        <taxon>Trichomonascus</taxon>
        <taxon>Trichomonascus ciferrii complex</taxon>
    </lineage>
</organism>
<dbReference type="VEuPathDB" id="FungiDB:TRICI_004644"/>
<evidence type="ECO:0000313" key="3">
    <source>
        <dbReference type="EMBL" id="KAA8909055.1"/>
    </source>
</evidence>
<feature type="region of interest" description="Disordered" evidence="1">
    <location>
        <begin position="1"/>
        <end position="53"/>
    </location>
</feature>
<accession>A0A642V6N7</accession>
<sequence>MTPRRKVSSSGANQAASREAARLTSTGICPIDDYDTPSRHNKRESVEQAKRNSDREFPVLKRLGLYASGIEGDGNCLFRAMSDQLYGDHGAMHGRIRCQVVNYMKQNSAYFSMFLGSEFGETWSSYLNRMAKDGVYGDNVEIVAFANCYHVNVVIYQHEHLFIVSCQDGSQDAMNVHIAYHDWEHYSSVRNREGPHKGLPEVRPKERIETAENPKPPQWKIKVVKDSLPHPVSDSQVEKALMENNGEISNAVETLLLTEQEEDYPATPPASSSSDSRSVHTVDTVPKETANKPRKKLTPREKKEKQKREALERKRMKSKSPTPPTDDMKPSLSCSDIKAMYI</sequence>
<dbReference type="PANTHER" id="PTHR12419">
    <property type="entry name" value="OTU DOMAIN CONTAINING PROTEIN"/>
    <property type="match status" value="1"/>
</dbReference>
<dbReference type="Pfam" id="PF02338">
    <property type="entry name" value="OTU"/>
    <property type="match status" value="1"/>
</dbReference>
<feature type="compositionally biased region" description="Basic and acidic residues" evidence="1">
    <location>
        <begin position="190"/>
        <end position="212"/>
    </location>
</feature>
<evidence type="ECO:0000256" key="1">
    <source>
        <dbReference type="SAM" id="MobiDB-lite"/>
    </source>
</evidence>
<feature type="compositionally biased region" description="Basic and acidic residues" evidence="1">
    <location>
        <begin position="43"/>
        <end position="53"/>
    </location>
</feature>
<feature type="region of interest" description="Disordered" evidence="1">
    <location>
        <begin position="190"/>
        <end position="218"/>
    </location>
</feature>
<dbReference type="InterPro" id="IPR003323">
    <property type="entry name" value="OTU_dom"/>
</dbReference>
<feature type="region of interest" description="Disordered" evidence="1">
    <location>
        <begin position="261"/>
        <end position="342"/>
    </location>
</feature>
<dbReference type="SUPFAM" id="SSF54001">
    <property type="entry name" value="Cysteine proteinases"/>
    <property type="match status" value="1"/>
</dbReference>
<dbReference type="InterPro" id="IPR038765">
    <property type="entry name" value="Papain-like_cys_pep_sf"/>
</dbReference>
<dbReference type="GO" id="GO:0016579">
    <property type="term" value="P:protein deubiquitination"/>
    <property type="evidence" value="ECO:0007669"/>
    <property type="project" value="TreeGrafter"/>
</dbReference>
<reference evidence="3" key="1">
    <citation type="journal article" date="2019" name="G3 (Bethesda)">
        <title>Genome Assemblies of Two Rare Opportunistic Yeast Pathogens: Diutina rugosa (syn. Candida rugosa) and Trichomonascus ciferrii (syn. Candida ciferrii).</title>
        <authorList>
            <person name="Mixao V."/>
            <person name="Saus E."/>
            <person name="Hansen A.P."/>
            <person name="Lass-Florl C."/>
            <person name="Gabaldon T."/>
        </authorList>
    </citation>
    <scope>NUCLEOTIDE SEQUENCE</scope>
    <source>
        <strain evidence="3">CBS 4856</strain>
    </source>
</reference>